<sequence>MTTSAQPTPAQLTRKHSGSVERLVHEKPIALRLEKRELQDAHDMAKAEGRSSSNFCRLIYLMGVAEFRRRGRIELTAADIAANG</sequence>
<organism evidence="1 2">
    <name type="scientific">Comamonas jiangduensis</name>
    <dbReference type="NCBI Taxonomy" id="1194168"/>
    <lineage>
        <taxon>Bacteria</taxon>
        <taxon>Pseudomonadati</taxon>
        <taxon>Pseudomonadota</taxon>
        <taxon>Betaproteobacteria</taxon>
        <taxon>Burkholderiales</taxon>
        <taxon>Comamonadaceae</taxon>
        <taxon>Comamonas</taxon>
    </lineage>
</organism>
<keyword evidence="2" id="KW-1185">Reference proteome</keyword>
<dbReference type="Proteomes" id="UP001567350">
    <property type="component" value="Unassembled WGS sequence"/>
</dbReference>
<comment type="caution">
    <text evidence="1">The sequence shown here is derived from an EMBL/GenBank/DDBJ whole genome shotgun (WGS) entry which is preliminary data.</text>
</comment>
<reference evidence="1 2" key="1">
    <citation type="submission" date="2024-08" db="EMBL/GenBank/DDBJ databases">
        <authorList>
            <person name="Feng Z."/>
            <person name="Ronholm J."/>
        </authorList>
    </citation>
    <scope>NUCLEOTIDE SEQUENCE [LARGE SCALE GENOMIC DNA]</scope>
    <source>
        <strain evidence="1 2">4-AB0-8</strain>
    </source>
</reference>
<proteinExistence type="predicted"/>
<name>A0ABV4IDY0_9BURK</name>
<dbReference type="EMBL" id="JBGJLR010000005">
    <property type="protein sequence ID" value="MEZ2739124.1"/>
    <property type="molecule type" value="Genomic_DNA"/>
</dbReference>
<protein>
    <submittedName>
        <fullName evidence="1">Uncharacterized protein</fullName>
    </submittedName>
</protein>
<evidence type="ECO:0000313" key="1">
    <source>
        <dbReference type="EMBL" id="MEZ2739124.1"/>
    </source>
</evidence>
<dbReference type="RefSeq" id="WP_219162241.1">
    <property type="nucleotide sequence ID" value="NZ_DALYTO010000002.1"/>
</dbReference>
<evidence type="ECO:0000313" key="2">
    <source>
        <dbReference type="Proteomes" id="UP001567350"/>
    </source>
</evidence>
<gene>
    <name evidence="1" type="ORF">ACBP88_06545</name>
</gene>
<accession>A0ABV4IDY0</accession>